<dbReference type="InterPro" id="IPR042297">
    <property type="entry name" value="Antirestriction_sf"/>
</dbReference>
<dbReference type="Gene3D" id="3.30.70.3580">
    <property type="entry name" value="Antirestriction protein"/>
    <property type="match status" value="1"/>
</dbReference>
<dbReference type="InterPro" id="IPR004914">
    <property type="entry name" value="Antirestrict"/>
</dbReference>
<keyword evidence="3" id="KW-0614">Plasmid</keyword>
<gene>
    <name evidence="3" type="ORF">EL007_23825</name>
    <name evidence="2" type="ORF">ELZ88_24020</name>
</gene>
<evidence type="ECO:0000256" key="1">
    <source>
        <dbReference type="ARBA" id="ARBA00008618"/>
    </source>
</evidence>
<protein>
    <submittedName>
        <fullName evidence="3">Antirestriction protein</fullName>
    </submittedName>
</protein>
<sequence>MQYVTPRAVPDVEETDRLSFMPYMFGTDFMLSELMVYALAQKHLPGSAGSSWHFIRLPEGGGYMMPDNARCHLVITENWFDSTVSADAAGIILTAMALCHRCHTHHDCGNSGLTRLFLIREAQLFRFIESHPERDAIKAALN</sequence>
<comment type="similarity">
    <text evidence="1">Belongs to the antirestriction protein family.</text>
</comment>
<dbReference type="EMBL" id="CP034699">
    <property type="protein sequence ID" value="AZT44295.1"/>
    <property type="molecule type" value="Genomic_DNA"/>
</dbReference>
<dbReference type="EMBL" id="CP034710">
    <property type="protein sequence ID" value="AZT39621.1"/>
    <property type="molecule type" value="Genomic_DNA"/>
</dbReference>
<evidence type="ECO:0000313" key="3">
    <source>
        <dbReference type="EMBL" id="AZT44295.1"/>
    </source>
</evidence>
<geneLocation type="plasmid" evidence="3">
    <name>pRSE40</name>
</geneLocation>
<organism evidence="3">
    <name type="scientific">Salmonella enterica subsp. enterica serovar Karamoja</name>
    <dbReference type="NCBI Taxonomy" id="2500153"/>
    <lineage>
        <taxon>Bacteria</taxon>
        <taxon>Pseudomonadati</taxon>
        <taxon>Pseudomonadota</taxon>
        <taxon>Gammaproteobacteria</taxon>
        <taxon>Enterobacterales</taxon>
        <taxon>Enterobacteriaceae</taxon>
        <taxon>Salmonella</taxon>
    </lineage>
</organism>
<dbReference type="Pfam" id="PF03230">
    <property type="entry name" value="Antirestrict"/>
    <property type="match status" value="1"/>
</dbReference>
<geneLocation type="plasmid" evidence="2">
    <name>pRSE21</name>
</geneLocation>
<dbReference type="RefSeq" id="WP_168445538.1">
    <property type="nucleotide sequence ID" value="NZ_CP034699.1"/>
</dbReference>
<evidence type="ECO:0000313" key="2">
    <source>
        <dbReference type="EMBL" id="AZT39621.1"/>
    </source>
</evidence>
<proteinExistence type="inferred from homology"/>
<accession>A0A3Q9MY40</accession>
<reference evidence="3" key="1">
    <citation type="submission" date="2018-12" db="EMBL/GenBank/DDBJ databases">
        <title>Complete genome sequences of twenty non-typhoidal Salmonella isolates from Rwanda.</title>
        <authorList>
            <person name="Byukusenge M."/>
            <person name="Li L."/>
            <person name="Subhashinie K."/>
            <person name="Nzayirambaho M."/>
            <person name="Kuchipudi S.V."/>
            <person name="Jayarao B.M."/>
        </authorList>
    </citation>
    <scope>NUCLEOTIDE SEQUENCE</scope>
    <source>
        <strain evidence="2">RSE21</strain>
        <strain evidence="3">RSE40</strain>
        <plasmid evidence="2">pRSE21</plasmid>
        <plasmid evidence="3">pRSE40</plasmid>
    </source>
</reference>
<name>A0A3Q9MY40_SALET</name>
<dbReference type="AlphaFoldDB" id="A0A3Q9MY40"/>